<keyword evidence="2" id="KW-1185">Reference proteome</keyword>
<protein>
    <submittedName>
        <fullName evidence="1">Uncharacterized protein</fullName>
    </submittedName>
</protein>
<dbReference type="Proteomes" id="UP001162164">
    <property type="component" value="Unassembled WGS sequence"/>
</dbReference>
<sequence length="208" mass="23455">MNNQPTKADIEAVFPKNYGLFHPTSFSFSHSIISATQLNHRENMDSKAAKLYKEKLYQAALDSLKIKASAYHMGKLTTWVKTVNNENVKSNPQIMTSSDFFVESSVIPEKILPQKLQFGALLNDFAFDKSGATKKISSKKSQFSSKKGGLGATKIKTHFVDLEKEAGLLEDTMKNSLYSPIKNNFNYQTKCTVNIQRRMLLMNCEIKI</sequence>
<gene>
    <name evidence="1" type="ORF">NQ317_006202</name>
</gene>
<dbReference type="EMBL" id="JAPWTJ010002654">
    <property type="protein sequence ID" value="KAJ8965236.1"/>
    <property type="molecule type" value="Genomic_DNA"/>
</dbReference>
<proteinExistence type="predicted"/>
<accession>A0ABQ9ITH0</accession>
<evidence type="ECO:0000313" key="1">
    <source>
        <dbReference type="EMBL" id="KAJ8965236.1"/>
    </source>
</evidence>
<name>A0ABQ9ITH0_9CUCU</name>
<evidence type="ECO:0000313" key="2">
    <source>
        <dbReference type="Proteomes" id="UP001162164"/>
    </source>
</evidence>
<reference evidence="1" key="1">
    <citation type="journal article" date="2023" name="Insect Mol. Biol.">
        <title>Genome sequencing provides insights into the evolution of gene families encoding plant cell wall-degrading enzymes in longhorned beetles.</title>
        <authorList>
            <person name="Shin N.R."/>
            <person name="Okamura Y."/>
            <person name="Kirsch R."/>
            <person name="Pauchet Y."/>
        </authorList>
    </citation>
    <scope>NUCLEOTIDE SEQUENCE</scope>
    <source>
        <strain evidence="1">MMC_N1</strain>
    </source>
</reference>
<organism evidence="1 2">
    <name type="scientific">Molorchus minor</name>
    <dbReference type="NCBI Taxonomy" id="1323400"/>
    <lineage>
        <taxon>Eukaryota</taxon>
        <taxon>Metazoa</taxon>
        <taxon>Ecdysozoa</taxon>
        <taxon>Arthropoda</taxon>
        <taxon>Hexapoda</taxon>
        <taxon>Insecta</taxon>
        <taxon>Pterygota</taxon>
        <taxon>Neoptera</taxon>
        <taxon>Endopterygota</taxon>
        <taxon>Coleoptera</taxon>
        <taxon>Polyphaga</taxon>
        <taxon>Cucujiformia</taxon>
        <taxon>Chrysomeloidea</taxon>
        <taxon>Cerambycidae</taxon>
        <taxon>Lamiinae</taxon>
        <taxon>Monochamini</taxon>
        <taxon>Molorchus</taxon>
    </lineage>
</organism>
<comment type="caution">
    <text evidence="1">The sequence shown here is derived from an EMBL/GenBank/DDBJ whole genome shotgun (WGS) entry which is preliminary data.</text>
</comment>